<feature type="domain" description="ATPase BadF/BadG/BcrA/BcrD type" evidence="1">
    <location>
        <begin position="5"/>
        <end position="306"/>
    </location>
</feature>
<dbReference type="Gene3D" id="3.30.420.40">
    <property type="match status" value="2"/>
</dbReference>
<gene>
    <name evidence="2" type="ORF">AM231_20795</name>
</gene>
<evidence type="ECO:0000313" key="2">
    <source>
        <dbReference type="EMBL" id="KOR82006.1"/>
    </source>
</evidence>
<dbReference type="CDD" id="cd24007">
    <property type="entry name" value="ASKHA_NBD_eukNAGK-like"/>
    <property type="match status" value="1"/>
</dbReference>
<evidence type="ECO:0000313" key="3">
    <source>
        <dbReference type="Proteomes" id="UP000036932"/>
    </source>
</evidence>
<keyword evidence="3" id="KW-1185">Reference proteome</keyword>
<name>A0A0M1NIJ7_9BACL</name>
<keyword evidence="2" id="KW-0418">Kinase</keyword>
<proteinExistence type="predicted"/>
<dbReference type="OrthoDB" id="9772633at2"/>
<dbReference type="RefSeq" id="WP_054404336.1">
    <property type="nucleotide sequence ID" value="NZ_LIUT01000005.1"/>
</dbReference>
<dbReference type="InterPro" id="IPR043129">
    <property type="entry name" value="ATPase_NBD"/>
</dbReference>
<dbReference type="InterPro" id="IPR052519">
    <property type="entry name" value="Euk-type_GlcNAc_Kinase"/>
</dbReference>
<reference evidence="3" key="1">
    <citation type="submission" date="2015-08" db="EMBL/GenBank/DDBJ databases">
        <title>Genome sequencing project for genomic taxonomy and phylogenomics of Bacillus-like bacteria.</title>
        <authorList>
            <person name="Liu B."/>
            <person name="Wang J."/>
            <person name="Zhu Y."/>
            <person name="Liu G."/>
            <person name="Chen Q."/>
            <person name="Chen Z."/>
            <person name="Lan J."/>
            <person name="Che J."/>
            <person name="Ge C."/>
            <person name="Shi H."/>
            <person name="Pan Z."/>
            <person name="Liu X."/>
        </authorList>
    </citation>
    <scope>NUCLEOTIDE SEQUENCE [LARGE SCALE GENOMIC DNA]</scope>
    <source>
        <strain evidence="3">FJAT-22460</strain>
    </source>
</reference>
<dbReference type="SUPFAM" id="SSF53067">
    <property type="entry name" value="Actin-like ATPase domain"/>
    <property type="match status" value="2"/>
</dbReference>
<organism evidence="2 3">
    <name type="scientific">Paenibacillus solani</name>
    <dbReference type="NCBI Taxonomy" id="1705565"/>
    <lineage>
        <taxon>Bacteria</taxon>
        <taxon>Bacillati</taxon>
        <taxon>Bacillota</taxon>
        <taxon>Bacilli</taxon>
        <taxon>Bacillales</taxon>
        <taxon>Paenibacillaceae</taxon>
        <taxon>Paenibacillus</taxon>
    </lineage>
</organism>
<protein>
    <submittedName>
        <fullName evidence="2">N-acetylglucosamine kinase</fullName>
    </submittedName>
</protein>
<keyword evidence="2" id="KW-0808">Transferase</keyword>
<dbReference type="Proteomes" id="UP000036932">
    <property type="component" value="Unassembled WGS sequence"/>
</dbReference>
<dbReference type="PATRIC" id="fig|1705565.3.peg.78"/>
<comment type="caution">
    <text evidence="2">The sequence shown here is derived from an EMBL/GenBank/DDBJ whole genome shotgun (WGS) entry which is preliminary data.</text>
</comment>
<dbReference type="Pfam" id="PF01869">
    <property type="entry name" value="BcrAD_BadFG"/>
    <property type="match status" value="1"/>
</dbReference>
<dbReference type="PANTHER" id="PTHR43190:SF3">
    <property type="entry name" value="N-ACETYL-D-GLUCOSAMINE KINASE"/>
    <property type="match status" value="1"/>
</dbReference>
<accession>A0A0M1NIJ7</accession>
<evidence type="ECO:0000259" key="1">
    <source>
        <dbReference type="Pfam" id="PF01869"/>
    </source>
</evidence>
<dbReference type="GO" id="GO:0016301">
    <property type="term" value="F:kinase activity"/>
    <property type="evidence" value="ECO:0007669"/>
    <property type="project" value="UniProtKB-KW"/>
</dbReference>
<dbReference type="PANTHER" id="PTHR43190">
    <property type="entry name" value="N-ACETYL-D-GLUCOSAMINE KINASE"/>
    <property type="match status" value="1"/>
</dbReference>
<dbReference type="InterPro" id="IPR002731">
    <property type="entry name" value="ATPase_BadF"/>
</dbReference>
<sequence length="318" mass="35147">MEIFIGVDGGGTKTEATAISSSGEMLSRYTGGSTNPYIVTMDKALEELQRVLNELLKPLSDRATQLTSICLGMSGISSVKERQLVQSQLRSYFQEQQLSIRIYMRSEAEISLMAVLERQYGILAISGTGSNTYGITKSGHTYRVGGWGHLLGDEGSGYQIGLQTLKSVIKTHEGIEPPTAMSSLIMAAYPLEHITDLKSYIYQPAITKQDIASFARCCIEAAQAGDEAASRIIQQQAEELAETTRALIRQHTEFAESELVRIGSIFKHSRLFRETYSHLLLTRYPKLRFPEGNYERTPAHGAALLACKLFRDGVPDIL</sequence>
<dbReference type="EMBL" id="LIUT01000005">
    <property type="protein sequence ID" value="KOR82006.1"/>
    <property type="molecule type" value="Genomic_DNA"/>
</dbReference>
<dbReference type="AlphaFoldDB" id="A0A0M1NIJ7"/>